<dbReference type="InterPro" id="IPR014001">
    <property type="entry name" value="Helicase_ATP-bd"/>
</dbReference>
<evidence type="ECO:0000259" key="7">
    <source>
        <dbReference type="PROSITE" id="PS51194"/>
    </source>
</evidence>
<dbReference type="SUPFAM" id="SSF52540">
    <property type="entry name" value="P-loop containing nucleoside triphosphate hydrolases"/>
    <property type="match status" value="1"/>
</dbReference>
<dbReference type="PANTHER" id="PTHR47959">
    <property type="entry name" value="ATP-DEPENDENT RNA HELICASE RHLE-RELATED"/>
    <property type="match status" value="1"/>
</dbReference>
<feature type="domain" description="Helicase C-terminal" evidence="7">
    <location>
        <begin position="245"/>
        <end position="398"/>
    </location>
</feature>
<evidence type="ECO:0000256" key="2">
    <source>
        <dbReference type="ARBA" id="ARBA00022801"/>
    </source>
</evidence>
<sequence length="449" mass="50794">MTKSFKELKLPDFIVNTCRKIGLNTPTPVQAATIPQILSGKNIVAISPTGSGKTAAFALPIISKLSEDPYGIFCLVLSPTRELGEQIRDQFRLFGAGIGITVSEAFGGLSYNEQALIIEKKPHVLVATPGRLLSHLKNATTVSFKYLKFLVLDEVDRLYNQGFWKDIEQILTFLPEDRQSLLYSATMSNKVLLDSVLTKPQSVQKCPFETNEYQYLSEDGKTFFWNPSADQAPKIHHIKAYIPSYIREVYLIVILEDILKKNQYSQVLVFTSHCETAQQLGLILRKMSFKTAIIHSKMEQDERFKAIKDFKAGSQKILVATDVAARGLDIPFVDDVIHFNLPVSATIYIHRAGRTGRAGREGRSILFVNKNDSKIVADIEKELGHEMEVMQIDEKETIGKMKSVLTAKKDANMTMFENSFGEREKRIREIREVQEMFFDDNDQLKPQDS</sequence>
<dbReference type="CDD" id="cd18787">
    <property type="entry name" value="SF2_C_DEAD"/>
    <property type="match status" value="1"/>
</dbReference>
<dbReference type="Pfam" id="PF00270">
    <property type="entry name" value="DEAD"/>
    <property type="match status" value="1"/>
</dbReference>
<dbReference type="InterPro" id="IPR027417">
    <property type="entry name" value="P-loop_NTPase"/>
</dbReference>
<keyword evidence="4" id="KW-0067">ATP-binding</keyword>
<protein>
    <submittedName>
        <fullName evidence="9">ATP-dependent RNA helicase ddx49</fullName>
    </submittedName>
</protein>
<evidence type="ECO:0000256" key="5">
    <source>
        <dbReference type="PROSITE-ProRule" id="PRU00552"/>
    </source>
</evidence>
<keyword evidence="10" id="KW-1185">Reference proteome</keyword>
<evidence type="ECO:0000256" key="4">
    <source>
        <dbReference type="ARBA" id="ARBA00022840"/>
    </source>
</evidence>
<feature type="short sequence motif" description="Q motif" evidence="5">
    <location>
        <begin position="3"/>
        <end position="31"/>
    </location>
</feature>
<dbReference type="InterPro" id="IPR001650">
    <property type="entry name" value="Helicase_C-like"/>
</dbReference>
<dbReference type="InterPro" id="IPR011545">
    <property type="entry name" value="DEAD/DEAH_box_helicase_dom"/>
</dbReference>
<evidence type="ECO:0000256" key="1">
    <source>
        <dbReference type="ARBA" id="ARBA00022741"/>
    </source>
</evidence>
<reference evidence="9 10" key="1">
    <citation type="submission" date="2024-04" db="EMBL/GenBank/DDBJ databases">
        <title>Tritrichomonas musculus Genome.</title>
        <authorList>
            <person name="Alves-Ferreira E."/>
            <person name="Grigg M."/>
            <person name="Lorenzi H."/>
            <person name="Galac M."/>
        </authorList>
    </citation>
    <scope>NUCLEOTIDE SEQUENCE [LARGE SCALE GENOMIC DNA]</scope>
    <source>
        <strain evidence="9 10">EAF2021</strain>
    </source>
</reference>
<evidence type="ECO:0000259" key="8">
    <source>
        <dbReference type="PROSITE" id="PS51195"/>
    </source>
</evidence>
<evidence type="ECO:0000259" key="6">
    <source>
        <dbReference type="PROSITE" id="PS51192"/>
    </source>
</evidence>
<dbReference type="SMART" id="SM00490">
    <property type="entry name" value="HELICc"/>
    <property type="match status" value="1"/>
</dbReference>
<name>A0ABR2IDZ2_9EUKA</name>
<dbReference type="PROSITE" id="PS51192">
    <property type="entry name" value="HELICASE_ATP_BIND_1"/>
    <property type="match status" value="1"/>
</dbReference>
<feature type="domain" description="Helicase ATP-binding" evidence="6">
    <location>
        <begin position="34"/>
        <end position="205"/>
    </location>
</feature>
<dbReference type="PROSITE" id="PS51195">
    <property type="entry name" value="Q_MOTIF"/>
    <property type="match status" value="1"/>
</dbReference>
<gene>
    <name evidence="9" type="ORF">M9Y10_012034</name>
</gene>
<dbReference type="EMBL" id="JAPFFF010000018">
    <property type="protein sequence ID" value="KAK8860370.1"/>
    <property type="molecule type" value="Genomic_DNA"/>
</dbReference>
<keyword evidence="2" id="KW-0378">Hydrolase</keyword>
<feature type="domain" description="DEAD-box RNA helicase Q" evidence="8">
    <location>
        <begin position="3"/>
        <end position="31"/>
    </location>
</feature>
<dbReference type="Pfam" id="PF00271">
    <property type="entry name" value="Helicase_C"/>
    <property type="match status" value="1"/>
</dbReference>
<dbReference type="PANTHER" id="PTHR47959:SF24">
    <property type="entry name" value="ATP-DEPENDENT RNA HELICASE"/>
    <property type="match status" value="1"/>
</dbReference>
<proteinExistence type="predicted"/>
<evidence type="ECO:0000313" key="10">
    <source>
        <dbReference type="Proteomes" id="UP001470230"/>
    </source>
</evidence>
<dbReference type="PROSITE" id="PS51194">
    <property type="entry name" value="HELICASE_CTER"/>
    <property type="match status" value="1"/>
</dbReference>
<dbReference type="Proteomes" id="UP001470230">
    <property type="component" value="Unassembled WGS sequence"/>
</dbReference>
<dbReference type="InterPro" id="IPR050079">
    <property type="entry name" value="DEAD_box_RNA_helicase"/>
</dbReference>
<dbReference type="Gene3D" id="3.40.50.300">
    <property type="entry name" value="P-loop containing nucleotide triphosphate hydrolases"/>
    <property type="match status" value="2"/>
</dbReference>
<evidence type="ECO:0000256" key="3">
    <source>
        <dbReference type="ARBA" id="ARBA00022806"/>
    </source>
</evidence>
<dbReference type="SMART" id="SM00487">
    <property type="entry name" value="DEXDc"/>
    <property type="match status" value="1"/>
</dbReference>
<comment type="caution">
    <text evidence="9">The sequence shown here is derived from an EMBL/GenBank/DDBJ whole genome shotgun (WGS) entry which is preliminary data.</text>
</comment>
<evidence type="ECO:0000313" key="9">
    <source>
        <dbReference type="EMBL" id="KAK8860370.1"/>
    </source>
</evidence>
<organism evidence="9 10">
    <name type="scientific">Tritrichomonas musculus</name>
    <dbReference type="NCBI Taxonomy" id="1915356"/>
    <lineage>
        <taxon>Eukaryota</taxon>
        <taxon>Metamonada</taxon>
        <taxon>Parabasalia</taxon>
        <taxon>Tritrichomonadida</taxon>
        <taxon>Tritrichomonadidae</taxon>
        <taxon>Tritrichomonas</taxon>
    </lineage>
</organism>
<keyword evidence="3 9" id="KW-0347">Helicase</keyword>
<dbReference type="InterPro" id="IPR014014">
    <property type="entry name" value="RNA_helicase_DEAD_Q_motif"/>
</dbReference>
<dbReference type="GO" id="GO:0004386">
    <property type="term" value="F:helicase activity"/>
    <property type="evidence" value="ECO:0007669"/>
    <property type="project" value="UniProtKB-KW"/>
</dbReference>
<accession>A0ABR2IDZ2</accession>
<keyword evidence="1" id="KW-0547">Nucleotide-binding</keyword>